<reference evidence="2 5" key="3">
    <citation type="journal article" date="2020" name="Biotechnol. Biofuels">
        <title>New insights from the biogas microbiome by comprehensive genome-resolved metagenomics of nearly 1600 species originating from multiple anaerobic digesters.</title>
        <authorList>
            <person name="Campanaro S."/>
            <person name="Treu L."/>
            <person name="Rodriguez-R L.M."/>
            <person name="Kovalovszki A."/>
            <person name="Ziels R.M."/>
            <person name="Maus I."/>
            <person name="Zhu X."/>
            <person name="Kougias P.G."/>
            <person name="Basile A."/>
            <person name="Luo G."/>
            <person name="Schluter A."/>
            <person name="Konstantinidis K.T."/>
            <person name="Angelidaki I."/>
        </authorList>
    </citation>
    <scope>NUCLEOTIDE SEQUENCE [LARGE SCALE GENOMIC DNA]</scope>
    <source>
        <strain evidence="2">AS23ysBPME_344</strain>
    </source>
</reference>
<evidence type="ECO:0000256" key="1">
    <source>
        <dbReference type="SAM" id="Phobius"/>
    </source>
</evidence>
<dbReference type="Proteomes" id="UP000193309">
    <property type="component" value="Unassembled WGS sequence"/>
</dbReference>
<proteinExistence type="predicted"/>
<dbReference type="EMBL" id="JAAYSN010000109">
    <property type="protein sequence ID" value="NLP38941.1"/>
    <property type="molecule type" value="Genomic_DNA"/>
</dbReference>
<gene>
    <name evidence="2" type="ORF">GX356_04365</name>
    <name evidence="3" type="ORF">SAMN06295981_1271</name>
</gene>
<dbReference type="RefSeq" id="WP_162841655.1">
    <property type="nucleotide sequence ID" value="NZ_FXAR01000004.1"/>
</dbReference>
<evidence type="ECO:0000313" key="2">
    <source>
        <dbReference type="EMBL" id="NLP38941.1"/>
    </source>
</evidence>
<reference evidence="4" key="1">
    <citation type="submission" date="2017-04" db="EMBL/GenBank/DDBJ databases">
        <authorList>
            <person name="Varghese N."/>
            <person name="Submissions S."/>
        </authorList>
    </citation>
    <scope>NUCLEOTIDE SEQUENCE [LARGE SCALE GENOMIC DNA]</scope>
    <source>
        <strain evidence="4">VDS</strain>
    </source>
</reference>
<evidence type="ECO:0000313" key="4">
    <source>
        <dbReference type="Proteomes" id="UP000193309"/>
    </source>
</evidence>
<evidence type="ECO:0000313" key="3">
    <source>
        <dbReference type="EMBL" id="SMG23206.1"/>
    </source>
</evidence>
<evidence type="ECO:0008006" key="6">
    <source>
        <dbReference type="Google" id="ProtNLM"/>
    </source>
</evidence>
<feature type="transmembrane region" description="Helical" evidence="1">
    <location>
        <begin position="7"/>
        <end position="31"/>
    </location>
</feature>
<keyword evidence="1" id="KW-1133">Transmembrane helix</keyword>
<keyword evidence="4" id="KW-1185">Reference proteome</keyword>
<organism evidence="3 4">
    <name type="scientific">Corynebacterium pollutisoli</name>
    <dbReference type="NCBI Taxonomy" id="1610489"/>
    <lineage>
        <taxon>Bacteria</taxon>
        <taxon>Bacillati</taxon>
        <taxon>Actinomycetota</taxon>
        <taxon>Actinomycetes</taxon>
        <taxon>Mycobacteriales</taxon>
        <taxon>Corynebacteriaceae</taxon>
        <taxon>Corynebacterium</taxon>
    </lineage>
</organism>
<dbReference type="Proteomes" id="UP000568696">
    <property type="component" value="Unassembled WGS sequence"/>
</dbReference>
<reference evidence="3" key="2">
    <citation type="submission" date="2017-04" db="EMBL/GenBank/DDBJ databases">
        <authorList>
            <person name="Afonso C.L."/>
            <person name="Miller P.J."/>
            <person name="Scott M.A."/>
            <person name="Spackman E."/>
            <person name="Goraichik I."/>
            <person name="Dimitrov K.M."/>
            <person name="Suarez D.L."/>
            <person name="Swayne D.E."/>
        </authorList>
    </citation>
    <scope>NUCLEOTIDE SEQUENCE [LARGE SCALE GENOMIC DNA]</scope>
    <source>
        <strain evidence="3">VDS</strain>
    </source>
</reference>
<dbReference type="STRING" id="1610489.SAMN06295981_1271"/>
<accession>A0A1X7J6E9</accession>
<dbReference type="EMBL" id="FXAR01000004">
    <property type="protein sequence ID" value="SMG23206.1"/>
    <property type="molecule type" value="Genomic_DNA"/>
</dbReference>
<keyword evidence="1" id="KW-0472">Membrane</keyword>
<dbReference type="AlphaFoldDB" id="A0A1X7J6E9"/>
<keyword evidence="1" id="KW-0812">Transmembrane</keyword>
<protein>
    <recommendedName>
        <fullName evidence="6">Small integral membrane protein</fullName>
    </recommendedName>
</protein>
<evidence type="ECO:0000313" key="5">
    <source>
        <dbReference type="Proteomes" id="UP000568696"/>
    </source>
</evidence>
<name>A0A1X7J6E9_9CORY</name>
<sequence length="57" mass="5948">MSHTRAGIILGLVLAFATIFGGWAGLLWAVLFGTLGGVVGAHLDGTLDLRSLLRGRE</sequence>